<keyword evidence="14" id="KW-0496">Mitochondrion</keyword>
<dbReference type="PANTHER" id="PTHR13547:SF1">
    <property type="entry name" value="MITOCHONDRIAL RIBONUCLEASE P CATALYTIC SUBUNIT"/>
    <property type="match status" value="1"/>
</dbReference>
<feature type="transmembrane region" description="Helical" evidence="17">
    <location>
        <begin position="166"/>
        <end position="183"/>
    </location>
</feature>
<evidence type="ECO:0000256" key="9">
    <source>
        <dbReference type="ARBA" id="ARBA00022737"/>
    </source>
</evidence>
<dbReference type="Pfam" id="PF16953">
    <property type="entry name" value="PRORP"/>
    <property type="match status" value="1"/>
</dbReference>
<evidence type="ECO:0000256" key="15">
    <source>
        <dbReference type="ARBA" id="ARBA00047949"/>
    </source>
</evidence>
<keyword evidence="7" id="KW-0540">Nuclease</keyword>
<evidence type="ECO:0000256" key="3">
    <source>
        <dbReference type="ARBA" id="ARBA00003343"/>
    </source>
</evidence>
<evidence type="ECO:0000256" key="5">
    <source>
        <dbReference type="ARBA" id="ARBA00007626"/>
    </source>
</evidence>
<dbReference type="InterPro" id="IPR033443">
    <property type="entry name" value="PROP1-like_PPR_dom"/>
</dbReference>
<dbReference type="GO" id="GO:0046872">
    <property type="term" value="F:metal ion binding"/>
    <property type="evidence" value="ECO:0007669"/>
    <property type="project" value="UniProtKB-KW"/>
</dbReference>
<feature type="transmembrane region" description="Helical" evidence="17">
    <location>
        <begin position="138"/>
        <end position="159"/>
    </location>
</feature>
<dbReference type="GO" id="GO:0005739">
    <property type="term" value="C:mitochondrion"/>
    <property type="evidence" value="ECO:0007669"/>
    <property type="project" value="UniProtKB-SubCell"/>
</dbReference>
<accession>A0A7J6MN53</accession>
<keyword evidence="12" id="KW-0460">Magnesium</keyword>
<dbReference type="PANTHER" id="PTHR13547">
    <property type="match status" value="1"/>
</dbReference>
<keyword evidence="10" id="KW-0378">Hydrolase</keyword>
<dbReference type="Proteomes" id="UP000572268">
    <property type="component" value="Unassembled WGS sequence"/>
</dbReference>
<feature type="region of interest" description="Disordered" evidence="16">
    <location>
        <begin position="829"/>
        <end position="879"/>
    </location>
</feature>
<dbReference type="InterPro" id="IPR011990">
    <property type="entry name" value="TPR-like_helical_dom_sf"/>
</dbReference>
<sequence length="1043" mass="116380">MLHLLVYISLAAIQVAVLLWCFTGPRSRCTDRRRQTLMAGCGLLWCLLTEIVEVMGHREEAAGNRWCHLPISMLSCSPLLDSKINHLYRYWGIVADWSFFNRSIATSMGALFGFMLIVEPYIRERAGPVGPPVWLYPISKIACIIALASVSYLFVAAWFQLELIPLLPYGAILACAAGLLQSVSNIERDNTALYEYMIAQRRQQMRAAGVLRHKAVDMGISIDKAGYVRVQDLLAHPRFKSLRATQDDIKECVASNAKQRFALTTAPNGDLLIRATQGHSFPPTVVDPTLIMTPVDAPSLPPMLVHGTYFNHWKAILASEGLRPMNRQHIHLVDASATLTGIVSGLRKSAEIYVYIDARKAAADHIAFFRSANNVYLTSGEDSLLGTQYFSKVVDVKKSAEVGTECLLDATSPPRVSVGNLQPADLGSVFSAAVECGMLSLVVMSSGRNLQLFQVALPSPMPHQKNTKEVALKKQLKAIQTKMYTSARGHDILGAFKTYEEIISNEDFVEAGLTKGMHARILTVAASDVNLEAGCPAKDIETARKILKLAQQVLDKCSQRQENILTGMVKLAVAAGEIDLALQYHKECLSNFQPRLRSYAPLMQLYSSPQYQDFDAAMKLVADLESRGFTLGEAELSYLLRCCPAGESFDFLADKVANTIDAVTDSRLTDAIKTMGQRDSGVEVLPTEISAEGACSATGIKLRSIDITDEELHELSDLTERLATQDLSEEQQQKFLDLKDYLDSQSTPATIIVDAANIGHMNQNYTDGFFQHSQIDDVVEHFTNEGKKVLVILHSKWLEQGLDLTVGTGPLAKKRRKIASKQKQKLARLDGSFAPELDPELTSSSAPANGSIPDSADESASSKPQSSHTSDEDDIEELSDEKRTKFDELIKKYDDKWTKQNDDKASLFQLYRVPPRANDDWFWMYAAIRCEEQARALAEKEGRAAEKVFVISNDLMRDHFWRMMVPQSFLRWRERHVCRVRITFPEEDVDKKEYSFEMPSVYSTRIQRQGRYCHVPITRPVDDQQPETETKWLAVVNKAAGSE</sequence>
<comment type="catalytic activity">
    <reaction evidence="15">
        <text>2'-phospho-[ligated tRNA] + NAD(+) = mature tRNA + ADP-alpha-D-ribose 1'',2''-cyclic phosphate + nicotinamide</text>
        <dbReference type="Rhea" id="RHEA:23324"/>
        <dbReference type="Rhea" id="RHEA-COMP:11106"/>
        <dbReference type="Rhea" id="RHEA-COMP:11107"/>
        <dbReference type="ChEBI" id="CHEBI:17154"/>
        <dbReference type="ChEBI" id="CHEBI:57540"/>
        <dbReference type="ChEBI" id="CHEBI:76596"/>
        <dbReference type="ChEBI" id="CHEBI:82883"/>
        <dbReference type="ChEBI" id="CHEBI:85027"/>
        <dbReference type="EC" id="2.7.1.160"/>
    </reaction>
</comment>
<evidence type="ECO:0000256" key="12">
    <source>
        <dbReference type="ARBA" id="ARBA00022842"/>
    </source>
</evidence>
<feature type="transmembrane region" description="Helical" evidence="17">
    <location>
        <begin position="99"/>
        <end position="118"/>
    </location>
</feature>
<organism evidence="20 21">
    <name type="scientific">Perkinsus olseni</name>
    <name type="common">Perkinsus atlanticus</name>
    <dbReference type="NCBI Taxonomy" id="32597"/>
    <lineage>
        <taxon>Eukaryota</taxon>
        <taxon>Sar</taxon>
        <taxon>Alveolata</taxon>
        <taxon>Perkinsozoa</taxon>
        <taxon>Perkinsea</taxon>
        <taxon>Perkinsida</taxon>
        <taxon>Perkinsidae</taxon>
        <taxon>Perkinsus</taxon>
    </lineage>
</organism>
<feature type="domain" description="PROP1-like PPR" evidence="19">
    <location>
        <begin position="478"/>
        <end position="644"/>
    </location>
</feature>
<comment type="catalytic activity">
    <reaction evidence="1">
        <text>Endonucleolytic cleavage of RNA, removing 5'-extranucleotides from tRNA precursor.</text>
        <dbReference type="EC" id="3.1.26.5"/>
    </reaction>
</comment>
<keyword evidence="9" id="KW-0677">Repeat</keyword>
<keyword evidence="17" id="KW-0472">Membrane</keyword>
<name>A0A7J6MN53_PEROL</name>
<dbReference type="Pfam" id="PF17177">
    <property type="entry name" value="PPR_long"/>
    <property type="match status" value="1"/>
</dbReference>
<evidence type="ECO:0000256" key="10">
    <source>
        <dbReference type="ARBA" id="ARBA00022801"/>
    </source>
</evidence>
<evidence type="ECO:0000313" key="20">
    <source>
        <dbReference type="EMBL" id="KAF4672660.1"/>
    </source>
</evidence>
<evidence type="ECO:0000256" key="16">
    <source>
        <dbReference type="SAM" id="MobiDB-lite"/>
    </source>
</evidence>
<protein>
    <recommendedName>
        <fullName evidence="22">tRNA 2'-phosphotransferase 1</fullName>
    </recommendedName>
</protein>
<comment type="function">
    <text evidence="3">Catalyzes the last step of tRNA splicing, the transfer of the splice junction 2'-phosphate from ligated tRNA to NAD to produce ADP-ribose 1''-2'' cyclic phosphate.</text>
</comment>
<comment type="caution">
    <text evidence="20">The sequence shown here is derived from an EMBL/GenBank/DDBJ whole genome shotgun (WGS) entry which is preliminary data.</text>
</comment>
<dbReference type="InterPro" id="IPR042081">
    <property type="entry name" value="RNA_2'-PTrans_C"/>
</dbReference>
<evidence type="ECO:0000256" key="6">
    <source>
        <dbReference type="ARBA" id="ARBA00022694"/>
    </source>
</evidence>
<evidence type="ECO:0000256" key="11">
    <source>
        <dbReference type="ARBA" id="ARBA00022833"/>
    </source>
</evidence>
<dbReference type="GO" id="GO:0004526">
    <property type="term" value="F:ribonuclease P activity"/>
    <property type="evidence" value="ECO:0007669"/>
    <property type="project" value="UniProtKB-EC"/>
</dbReference>
<dbReference type="Pfam" id="PF01885">
    <property type="entry name" value="PTS_2-RNA"/>
    <property type="match status" value="1"/>
</dbReference>
<dbReference type="EMBL" id="JABANN010000070">
    <property type="protein sequence ID" value="KAF4672660.1"/>
    <property type="molecule type" value="Genomic_DNA"/>
</dbReference>
<feature type="domain" description="PRORP" evidence="18">
    <location>
        <begin position="906"/>
        <end position="1033"/>
    </location>
</feature>
<evidence type="ECO:0000256" key="14">
    <source>
        <dbReference type="ARBA" id="ARBA00023128"/>
    </source>
</evidence>
<evidence type="ECO:0000256" key="2">
    <source>
        <dbReference type="ARBA" id="ARBA00001946"/>
    </source>
</evidence>
<comment type="subcellular location">
    <subcellularLocation>
        <location evidence="4">Mitochondrion</location>
    </subcellularLocation>
</comment>
<evidence type="ECO:0000259" key="18">
    <source>
        <dbReference type="Pfam" id="PF16953"/>
    </source>
</evidence>
<evidence type="ECO:0008006" key="22">
    <source>
        <dbReference type="Google" id="ProtNLM"/>
    </source>
</evidence>
<dbReference type="AlphaFoldDB" id="A0A7J6MN53"/>
<keyword evidence="17" id="KW-1133">Transmembrane helix</keyword>
<dbReference type="Gene3D" id="1.10.10.970">
    <property type="entry name" value="RNA 2'-phosphotransferase, Tpt1/KptA family, N-terminal domain"/>
    <property type="match status" value="1"/>
</dbReference>
<dbReference type="InterPro" id="IPR002745">
    <property type="entry name" value="Ptrans_KptA/Tpt1"/>
</dbReference>
<evidence type="ECO:0000256" key="17">
    <source>
        <dbReference type="SAM" id="Phobius"/>
    </source>
</evidence>
<dbReference type="GO" id="GO:0000215">
    <property type="term" value="F:tRNA 2'-phosphotransferase activity"/>
    <property type="evidence" value="ECO:0007669"/>
    <property type="project" value="UniProtKB-EC"/>
</dbReference>
<keyword evidence="8" id="KW-0479">Metal-binding</keyword>
<proteinExistence type="inferred from homology"/>
<dbReference type="GO" id="GO:0001682">
    <property type="term" value="P:tRNA 5'-leader removal"/>
    <property type="evidence" value="ECO:0007669"/>
    <property type="project" value="TreeGrafter"/>
</dbReference>
<keyword evidence="11" id="KW-0862">Zinc</keyword>
<feature type="transmembrane region" description="Helical" evidence="17">
    <location>
        <begin position="6"/>
        <end position="24"/>
    </location>
</feature>
<dbReference type="Gene3D" id="3.20.170.30">
    <property type="match status" value="1"/>
</dbReference>
<gene>
    <name evidence="20" type="ORF">FOL46_008628</name>
</gene>
<evidence type="ECO:0000256" key="13">
    <source>
        <dbReference type="ARBA" id="ARBA00022946"/>
    </source>
</evidence>
<reference evidence="20 21" key="1">
    <citation type="submission" date="2020-04" db="EMBL/GenBank/DDBJ databases">
        <title>Perkinsus olseni comparative genomics.</title>
        <authorList>
            <person name="Bogema D.R."/>
        </authorList>
    </citation>
    <scope>NUCLEOTIDE SEQUENCE [LARGE SCALE GENOMIC DNA]</scope>
    <source>
        <strain evidence="20">ATCC PRA-31</strain>
    </source>
</reference>
<evidence type="ECO:0000256" key="7">
    <source>
        <dbReference type="ARBA" id="ARBA00022722"/>
    </source>
</evidence>
<evidence type="ECO:0000259" key="19">
    <source>
        <dbReference type="Pfam" id="PF17177"/>
    </source>
</evidence>
<dbReference type="Gene3D" id="1.25.40.10">
    <property type="entry name" value="Tetratricopeptide repeat domain"/>
    <property type="match status" value="1"/>
</dbReference>
<dbReference type="Gene3D" id="3.40.50.11980">
    <property type="match status" value="1"/>
</dbReference>
<keyword evidence="17" id="KW-0812">Transmembrane</keyword>
<dbReference type="InterPro" id="IPR031595">
    <property type="entry name" value="PRORP_C"/>
</dbReference>
<feature type="compositionally biased region" description="Polar residues" evidence="16">
    <location>
        <begin position="858"/>
        <end position="868"/>
    </location>
</feature>
<comment type="cofactor">
    <cofactor evidence="2">
        <name>Mg(2+)</name>
        <dbReference type="ChEBI" id="CHEBI:18420"/>
    </cofactor>
</comment>
<comment type="similarity">
    <text evidence="5">Belongs to the PPR family. P subfamily.</text>
</comment>
<dbReference type="InterPro" id="IPR042080">
    <property type="entry name" value="RNA_2'-PTrans_N"/>
</dbReference>
<evidence type="ECO:0000256" key="1">
    <source>
        <dbReference type="ARBA" id="ARBA00000928"/>
    </source>
</evidence>
<evidence type="ECO:0000313" key="21">
    <source>
        <dbReference type="Proteomes" id="UP000572268"/>
    </source>
</evidence>
<keyword evidence="13" id="KW-0809">Transit peptide</keyword>
<evidence type="ECO:0000256" key="4">
    <source>
        <dbReference type="ARBA" id="ARBA00004173"/>
    </source>
</evidence>
<dbReference type="SUPFAM" id="SSF56399">
    <property type="entry name" value="ADP-ribosylation"/>
    <property type="match status" value="1"/>
</dbReference>
<keyword evidence="6" id="KW-0819">tRNA processing</keyword>
<evidence type="ECO:0000256" key="8">
    <source>
        <dbReference type="ARBA" id="ARBA00022723"/>
    </source>
</evidence>